<feature type="transmembrane region" description="Helical" evidence="8">
    <location>
        <begin position="450"/>
        <end position="469"/>
    </location>
</feature>
<dbReference type="AlphaFoldDB" id="A4CKR8"/>
<gene>
    <name evidence="9" type="ordered locus">RB2501_14104</name>
</gene>
<evidence type="ECO:0000256" key="2">
    <source>
        <dbReference type="ARBA" id="ARBA00010323"/>
    </source>
</evidence>
<dbReference type="PANTHER" id="PTHR13285">
    <property type="entry name" value="ACYLTRANSFERASE"/>
    <property type="match status" value="1"/>
</dbReference>
<feature type="transmembrane region" description="Helical" evidence="8">
    <location>
        <begin position="74"/>
        <end position="93"/>
    </location>
</feature>
<evidence type="ECO:0000256" key="7">
    <source>
        <dbReference type="PIRNR" id="PIRNR016636"/>
    </source>
</evidence>
<keyword evidence="7 9" id="KW-0808">Transferase</keyword>
<dbReference type="RefSeq" id="WP_015754783.1">
    <property type="nucleotide sequence ID" value="NC_013222.1"/>
</dbReference>
<evidence type="ECO:0000256" key="1">
    <source>
        <dbReference type="ARBA" id="ARBA00004651"/>
    </source>
</evidence>
<feature type="transmembrane region" description="Helical" evidence="8">
    <location>
        <begin position="45"/>
        <end position="62"/>
    </location>
</feature>
<dbReference type="EMBL" id="CP001712">
    <property type="protein sequence ID" value="EAR15467.1"/>
    <property type="molecule type" value="Genomic_DNA"/>
</dbReference>
<dbReference type="STRING" id="313596.RB2501_14104"/>
<keyword evidence="5 8" id="KW-1133">Transmembrane helix</keyword>
<dbReference type="KEGG" id="rbi:RB2501_14104"/>
<feature type="transmembrane region" description="Helical" evidence="8">
    <location>
        <begin position="199"/>
        <end position="220"/>
    </location>
</feature>
<proteinExistence type="inferred from homology"/>
<dbReference type="Proteomes" id="UP000009049">
    <property type="component" value="Chromosome"/>
</dbReference>
<sequence>MLFNSFEFLLFLPVMVAGYYLIPFAYRWLWLLLGSYFFYMAHEPWLVILLLISTVVDYFCALQIARTGSWRKKMYLVISILVNAGMLIAFKYLSFITENIREILHFSGAGSPAEAETVSYRIGQILLPVGISFYTFQTMSYTIDVYRGATNPEKHLGKFALYVAFFPQLVAGPIERASRLLPQLKKRIGLNLENLRQGLVMMAWGFFLKVVIADRLGIYVDEAYSDPENHHGLPLLVAAFFFGFQIYYDFAGYTSIAIGAAKTMGIDLMQNFNRPFFSTSSAQFWRRWHISFMRWMMDYLYRPLVKNLGWPRIAAVLLVFFFNGLWHGASWSFVMWSMLNALFLVVELGTARWRTRLFRSLGLPRKAISAAGYVAVMGYMMLTLVFFRAPSLEEAFIYFGQMLRVTNWHVNILGNYFEFFLSFTLILFAQTVHFFKGNSRIYELIENKPVYRRWGIYLGYILVITLFAINRQNSFIYFQF</sequence>
<keyword evidence="4 8" id="KW-0812">Transmembrane</keyword>
<dbReference type="GO" id="GO:0042121">
    <property type="term" value="P:alginic acid biosynthetic process"/>
    <property type="evidence" value="ECO:0007669"/>
    <property type="project" value="InterPro"/>
</dbReference>
<dbReference type="GO" id="GO:0016746">
    <property type="term" value="F:acyltransferase activity"/>
    <property type="evidence" value="ECO:0007669"/>
    <property type="project" value="UniProtKB-KW"/>
</dbReference>
<keyword evidence="10" id="KW-1185">Reference proteome</keyword>
<accession>A4CKR8</accession>
<feature type="transmembrane region" description="Helical" evidence="8">
    <location>
        <begin position="408"/>
        <end position="429"/>
    </location>
</feature>
<dbReference type="InterPro" id="IPR004299">
    <property type="entry name" value="MBOAT_fam"/>
</dbReference>
<dbReference type="InterPro" id="IPR051085">
    <property type="entry name" value="MB_O-acyltransferase"/>
</dbReference>
<feature type="transmembrane region" description="Helical" evidence="8">
    <location>
        <begin position="328"/>
        <end position="346"/>
    </location>
</feature>
<feature type="transmembrane region" description="Helical" evidence="8">
    <location>
        <begin position="232"/>
        <end position="250"/>
    </location>
</feature>
<feature type="transmembrane region" description="Helical" evidence="8">
    <location>
        <begin position="367"/>
        <end position="388"/>
    </location>
</feature>
<feature type="transmembrane region" description="Helical" evidence="8">
    <location>
        <begin position="304"/>
        <end position="322"/>
    </location>
</feature>
<reference evidence="9 10" key="1">
    <citation type="journal article" date="2009" name="J. Bacteriol.">
        <title>Complete genome sequence of Robiginitalea biformata HTCC2501.</title>
        <authorList>
            <person name="Oh H.M."/>
            <person name="Giovannoni S.J."/>
            <person name="Lee K."/>
            <person name="Ferriera S."/>
            <person name="Johnson J."/>
            <person name="Cho J.C."/>
        </authorList>
    </citation>
    <scope>NUCLEOTIDE SEQUENCE [LARGE SCALE GENOMIC DNA]</scope>
    <source>
        <strain evidence="10">ATCC BAA-864 / HTCC2501 / KCTC 12146</strain>
    </source>
</reference>
<evidence type="ECO:0000256" key="3">
    <source>
        <dbReference type="ARBA" id="ARBA00022475"/>
    </source>
</evidence>
<dbReference type="PANTHER" id="PTHR13285:SF18">
    <property type="entry name" value="PROTEIN-CYSTEINE N-PALMITOYLTRANSFERASE RASP"/>
    <property type="match status" value="1"/>
</dbReference>
<keyword evidence="3 7" id="KW-1003">Cell membrane</keyword>
<evidence type="ECO:0000313" key="9">
    <source>
        <dbReference type="EMBL" id="EAR15467.1"/>
    </source>
</evidence>
<keyword evidence="6 7" id="KW-0472">Membrane</keyword>
<protein>
    <submittedName>
        <fullName evidence="9">Alginate O-acetyltransferase, putative</fullName>
    </submittedName>
</protein>
<organism evidence="9 10">
    <name type="scientific">Robiginitalea biformata (strain ATCC BAA-864 / DSM 15991 / KCTC 12146 / HTCC2501)</name>
    <dbReference type="NCBI Taxonomy" id="313596"/>
    <lineage>
        <taxon>Bacteria</taxon>
        <taxon>Pseudomonadati</taxon>
        <taxon>Bacteroidota</taxon>
        <taxon>Flavobacteriia</taxon>
        <taxon>Flavobacteriales</taxon>
        <taxon>Flavobacteriaceae</taxon>
        <taxon>Robiginitalea</taxon>
    </lineage>
</organism>
<dbReference type="OrthoDB" id="9805788at2"/>
<dbReference type="InterPro" id="IPR024194">
    <property type="entry name" value="Ac/AlaTfrase_AlgI/DltB"/>
</dbReference>
<evidence type="ECO:0000256" key="8">
    <source>
        <dbReference type="SAM" id="Phobius"/>
    </source>
</evidence>
<keyword evidence="7" id="KW-0012">Acyltransferase</keyword>
<dbReference type="eggNOG" id="COG1696">
    <property type="taxonomic scope" value="Bacteria"/>
</dbReference>
<dbReference type="GO" id="GO:0005886">
    <property type="term" value="C:plasma membrane"/>
    <property type="evidence" value="ECO:0007669"/>
    <property type="project" value="UniProtKB-SubCell"/>
</dbReference>
<dbReference type="Pfam" id="PF03062">
    <property type="entry name" value="MBOAT"/>
    <property type="match status" value="1"/>
</dbReference>
<comment type="similarity">
    <text evidence="2 7">Belongs to the membrane-bound acyltransferase family.</text>
</comment>
<evidence type="ECO:0000256" key="4">
    <source>
        <dbReference type="ARBA" id="ARBA00022692"/>
    </source>
</evidence>
<dbReference type="InterPro" id="IPR028362">
    <property type="entry name" value="AlgI"/>
</dbReference>
<feature type="transmembrane region" description="Helical" evidence="8">
    <location>
        <begin position="7"/>
        <end position="25"/>
    </location>
</feature>
<evidence type="ECO:0000313" key="10">
    <source>
        <dbReference type="Proteomes" id="UP000009049"/>
    </source>
</evidence>
<evidence type="ECO:0000256" key="6">
    <source>
        <dbReference type="ARBA" id="ARBA00023136"/>
    </source>
</evidence>
<evidence type="ECO:0000256" key="5">
    <source>
        <dbReference type="ARBA" id="ARBA00022989"/>
    </source>
</evidence>
<dbReference type="PIRSF" id="PIRSF016636">
    <property type="entry name" value="AlgI_DltB"/>
    <property type="match status" value="1"/>
</dbReference>
<comment type="subcellular location">
    <subcellularLocation>
        <location evidence="1">Cell membrane</location>
        <topology evidence="1">Multi-pass membrane protein</topology>
    </subcellularLocation>
</comment>
<dbReference type="HOGENOM" id="CLU_025255_0_1_10"/>
<dbReference type="PIRSF" id="PIRSF500217">
    <property type="entry name" value="AlgI"/>
    <property type="match status" value="1"/>
</dbReference>
<name>A4CKR8_ROBBH</name>